<accession>A0A150TL53</accession>
<keyword evidence="5" id="KW-0804">Transcription</keyword>
<dbReference type="Proteomes" id="UP000075502">
    <property type="component" value="Unassembled WGS sequence"/>
</dbReference>
<dbReference type="InterPro" id="IPR002197">
    <property type="entry name" value="HTH_Fis"/>
</dbReference>
<dbReference type="Pfam" id="PF25601">
    <property type="entry name" value="AAA_lid_14"/>
    <property type="match status" value="1"/>
</dbReference>
<dbReference type="GO" id="GO:0005524">
    <property type="term" value="F:ATP binding"/>
    <property type="evidence" value="ECO:0007669"/>
    <property type="project" value="UniProtKB-KW"/>
</dbReference>
<dbReference type="CDD" id="cd00009">
    <property type="entry name" value="AAA"/>
    <property type="match status" value="1"/>
</dbReference>
<evidence type="ECO:0000256" key="5">
    <source>
        <dbReference type="ARBA" id="ARBA00023163"/>
    </source>
</evidence>
<keyword evidence="2" id="KW-0067">ATP-binding</keyword>
<evidence type="ECO:0000313" key="7">
    <source>
        <dbReference type="EMBL" id="KYG05439.1"/>
    </source>
</evidence>
<dbReference type="GO" id="GO:0006355">
    <property type="term" value="P:regulation of DNA-templated transcription"/>
    <property type="evidence" value="ECO:0007669"/>
    <property type="project" value="InterPro"/>
</dbReference>
<dbReference type="PROSITE" id="PS50045">
    <property type="entry name" value="SIGMA54_INTERACT_4"/>
    <property type="match status" value="1"/>
</dbReference>
<dbReference type="PROSITE" id="PS00675">
    <property type="entry name" value="SIGMA54_INTERACT_1"/>
    <property type="match status" value="1"/>
</dbReference>
<dbReference type="PANTHER" id="PTHR32071">
    <property type="entry name" value="TRANSCRIPTIONAL REGULATORY PROTEIN"/>
    <property type="match status" value="1"/>
</dbReference>
<dbReference type="InterPro" id="IPR027417">
    <property type="entry name" value="P-loop_NTPase"/>
</dbReference>
<gene>
    <name evidence="7" type="ORF">BE21_40675</name>
</gene>
<dbReference type="InterPro" id="IPR025944">
    <property type="entry name" value="Sigma_54_int_dom_CS"/>
</dbReference>
<dbReference type="SUPFAM" id="SSF46689">
    <property type="entry name" value="Homeodomain-like"/>
    <property type="match status" value="1"/>
</dbReference>
<evidence type="ECO:0000256" key="3">
    <source>
        <dbReference type="ARBA" id="ARBA00023015"/>
    </source>
</evidence>
<protein>
    <recommendedName>
        <fullName evidence="6">Sigma-54 factor interaction domain-containing protein</fullName>
    </recommendedName>
</protein>
<reference evidence="7 8" key="1">
    <citation type="submission" date="2014-02" db="EMBL/GenBank/DDBJ databases">
        <title>The small core and large imbalanced accessory genome model reveals a collaborative survival strategy of Sorangium cellulosum strains in nature.</title>
        <authorList>
            <person name="Han K."/>
            <person name="Peng R."/>
            <person name="Blom J."/>
            <person name="Li Y.-Z."/>
        </authorList>
    </citation>
    <scope>NUCLEOTIDE SEQUENCE [LARGE SCALE GENOMIC DNA]</scope>
    <source>
        <strain evidence="7 8">So0007-03</strain>
    </source>
</reference>
<dbReference type="Gene3D" id="1.10.10.60">
    <property type="entry name" value="Homeodomain-like"/>
    <property type="match status" value="1"/>
</dbReference>
<dbReference type="InterPro" id="IPR025662">
    <property type="entry name" value="Sigma_54_int_dom_ATP-bd_1"/>
</dbReference>
<name>A0A150TL53_SORCE</name>
<dbReference type="PANTHER" id="PTHR32071:SF14">
    <property type="entry name" value="TRANSCRIPTIONAL REGULATORY PROTEIN RTCR"/>
    <property type="match status" value="1"/>
</dbReference>
<dbReference type="EMBL" id="JEME01002035">
    <property type="protein sequence ID" value="KYG05439.1"/>
    <property type="molecule type" value="Genomic_DNA"/>
</dbReference>
<keyword evidence="1" id="KW-0547">Nucleotide-binding</keyword>
<proteinExistence type="predicted"/>
<evidence type="ECO:0000313" key="8">
    <source>
        <dbReference type="Proteomes" id="UP000075502"/>
    </source>
</evidence>
<evidence type="ECO:0000259" key="6">
    <source>
        <dbReference type="PROSITE" id="PS50045"/>
    </source>
</evidence>
<dbReference type="PRINTS" id="PR01590">
    <property type="entry name" value="HTHFIS"/>
</dbReference>
<dbReference type="InterPro" id="IPR009057">
    <property type="entry name" value="Homeodomain-like_sf"/>
</dbReference>
<dbReference type="InterPro" id="IPR003593">
    <property type="entry name" value="AAA+_ATPase"/>
</dbReference>
<evidence type="ECO:0000256" key="4">
    <source>
        <dbReference type="ARBA" id="ARBA00023125"/>
    </source>
</evidence>
<dbReference type="InterPro" id="IPR058031">
    <property type="entry name" value="AAA_lid_NorR"/>
</dbReference>
<organism evidence="7 8">
    <name type="scientific">Sorangium cellulosum</name>
    <name type="common">Polyangium cellulosum</name>
    <dbReference type="NCBI Taxonomy" id="56"/>
    <lineage>
        <taxon>Bacteria</taxon>
        <taxon>Pseudomonadati</taxon>
        <taxon>Myxococcota</taxon>
        <taxon>Polyangia</taxon>
        <taxon>Polyangiales</taxon>
        <taxon>Polyangiaceae</taxon>
        <taxon>Sorangium</taxon>
    </lineage>
</organism>
<dbReference type="SMART" id="SM00382">
    <property type="entry name" value="AAA"/>
    <property type="match status" value="1"/>
</dbReference>
<feature type="domain" description="Sigma-54 factor interaction" evidence="6">
    <location>
        <begin position="9"/>
        <end position="238"/>
    </location>
</feature>
<evidence type="ECO:0000256" key="1">
    <source>
        <dbReference type="ARBA" id="ARBA00022741"/>
    </source>
</evidence>
<dbReference type="FunFam" id="3.40.50.300:FF:000006">
    <property type="entry name" value="DNA-binding transcriptional regulator NtrC"/>
    <property type="match status" value="1"/>
</dbReference>
<sequence length="321" mass="35674">MVDDCQPGFLAIDPEMRRLRDALETVAPTPLPVLILGETGTGKEVVAEWIAGMSRHPRERFVKVNCASLSESLVESELFGHERGAFTGAVAPREGLFEAAHEGTLFLDEVGELSPRTQAKLLRTLEYGEIVRVGSTRPRRVDVRVIAATHRDLEQMVRDGDFRQDLYFRLNAVTLRIPPLRARTTEVLPLAELFAARLARRLGRPAPRLAPEATAALLAHTWPGNIRELRHVIDRAVVMSKGGPIVADHLMLEAPREKAEAGIKGDLRTFERDRIVAALDRTRQNQTRAAELLGVSRRTLTNKLNAYGIARPRKKVALEGC</sequence>
<dbReference type="PROSITE" id="PS00676">
    <property type="entry name" value="SIGMA54_INTERACT_2"/>
    <property type="match status" value="1"/>
</dbReference>
<comment type="caution">
    <text evidence="7">The sequence shown here is derived from an EMBL/GenBank/DDBJ whole genome shotgun (WGS) entry which is preliminary data.</text>
</comment>
<dbReference type="Gene3D" id="1.10.8.60">
    <property type="match status" value="1"/>
</dbReference>
<keyword evidence="4" id="KW-0238">DNA-binding</keyword>
<dbReference type="Pfam" id="PF00158">
    <property type="entry name" value="Sigma54_activat"/>
    <property type="match status" value="1"/>
</dbReference>
<dbReference type="PROSITE" id="PS00688">
    <property type="entry name" value="SIGMA54_INTERACT_3"/>
    <property type="match status" value="1"/>
</dbReference>
<dbReference type="Gene3D" id="3.40.50.300">
    <property type="entry name" value="P-loop containing nucleotide triphosphate hydrolases"/>
    <property type="match status" value="1"/>
</dbReference>
<dbReference type="InterPro" id="IPR002078">
    <property type="entry name" value="Sigma_54_int"/>
</dbReference>
<evidence type="ECO:0000256" key="2">
    <source>
        <dbReference type="ARBA" id="ARBA00022840"/>
    </source>
</evidence>
<dbReference type="SUPFAM" id="SSF52540">
    <property type="entry name" value="P-loop containing nucleoside triphosphate hydrolases"/>
    <property type="match status" value="1"/>
</dbReference>
<dbReference type="Pfam" id="PF02954">
    <property type="entry name" value="HTH_8"/>
    <property type="match status" value="1"/>
</dbReference>
<keyword evidence="3" id="KW-0805">Transcription regulation</keyword>
<dbReference type="InterPro" id="IPR025943">
    <property type="entry name" value="Sigma_54_int_dom_ATP-bd_2"/>
</dbReference>
<dbReference type="AlphaFoldDB" id="A0A150TL53"/>
<dbReference type="GO" id="GO:0043565">
    <property type="term" value="F:sequence-specific DNA binding"/>
    <property type="evidence" value="ECO:0007669"/>
    <property type="project" value="InterPro"/>
</dbReference>